<dbReference type="SUPFAM" id="SSF57701">
    <property type="entry name" value="Zn2/Cys6 DNA-binding domain"/>
    <property type="match status" value="1"/>
</dbReference>
<dbReference type="Gene3D" id="4.10.240.10">
    <property type="entry name" value="Zn(2)-C6 fungal-type DNA-binding domain"/>
    <property type="match status" value="1"/>
</dbReference>
<reference evidence="9" key="1">
    <citation type="submission" date="2021-12" db="EMBL/GenBank/DDBJ databases">
        <authorList>
            <person name="Zaccaron A."/>
            <person name="Stergiopoulos I."/>
        </authorList>
    </citation>
    <scope>NUCLEOTIDE SEQUENCE</scope>
    <source>
        <strain evidence="9">Race5_Kim</strain>
    </source>
</reference>
<dbReference type="GO" id="GO:0005634">
    <property type="term" value="C:nucleus"/>
    <property type="evidence" value="ECO:0007669"/>
    <property type="project" value="TreeGrafter"/>
</dbReference>
<keyword evidence="2" id="KW-0862">Zinc</keyword>
<evidence type="ECO:0000259" key="8">
    <source>
        <dbReference type="PROSITE" id="PS50048"/>
    </source>
</evidence>
<evidence type="ECO:0000256" key="4">
    <source>
        <dbReference type="ARBA" id="ARBA00023125"/>
    </source>
</evidence>
<dbReference type="GO" id="GO:0001228">
    <property type="term" value="F:DNA-binding transcription activator activity, RNA polymerase II-specific"/>
    <property type="evidence" value="ECO:0007669"/>
    <property type="project" value="TreeGrafter"/>
</dbReference>
<evidence type="ECO:0000313" key="10">
    <source>
        <dbReference type="Proteomes" id="UP000756132"/>
    </source>
</evidence>
<name>A0A9Q8LG06_PASFU</name>
<reference evidence="9" key="2">
    <citation type="journal article" date="2022" name="Microb. Genom.">
        <title>A chromosome-scale genome assembly of the tomato pathogen Cladosporium fulvum reveals a compartmentalized genome architecture and the presence of a dispensable chromosome.</title>
        <authorList>
            <person name="Zaccaron A.Z."/>
            <person name="Chen L.H."/>
            <person name="Samaras A."/>
            <person name="Stergiopoulos I."/>
        </authorList>
    </citation>
    <scope>NUCLEOTIDE SEQUENCE</scope>
    <source>
        <strain evidence="9">Race5_Kim</strain>
    </source>
</reference>
<proteinExistence type="predicted"/>
<dbReference type="OrthoDB" id="4337792at2759"/>
<feature type="domain" description="Zn(2)-C6 fungal-type" evidence="8">
    <location>
        <begin position="18"/>
        <end position="49"/>
    </location>
</feature>
<dbReference type="Pfam" id="PF00172">
    <property type="entry name" value="Zn_clus"/>
    <property type="match status" value="1"/>
</dbReference>
<dbReference type="Proteomes" id="UP000756132">
    <property type="component" value="Chromosome 4"/>
</dbReference>
<dbReference type="InterPro" id="IPR051430">
    <property type="entry name" value="Fungal_TF_Env_Response"/>
</dbReference>
<keyword evidence="5" id="KW-0804">Transcription</keyword>
<dbReference type="KEGG" id="ffu:CLAFUR5_04797"/>
<dbReference type="PANTHER" id="PTHR31944:SF131">
    <property type="entry name" value="HEME-RESPONSIVE ZINC FINGER TRANSCRIPTION FACTOR HAP1"/>
    <property type="match status" value="1"/>
</dbReference>
<dbReference type="EMBL" id="CP090166">
    <property type="protein sequence ID" value="UJO16744.1"/>
    <property type="molecule type" value="Genomic_DNA"/>
</dbReference>
<dbReference type="PANTHER" id="PTHR31944">
    <property type="entry name" value="HEME-RESPONSIVE ZINC FINGER TRANSCRIPTION FACTOR HAP1"/>
    <property type="match status" value="1"/>
</dbReference>
<dbReference type="RefSeq" id="XP_047761110.1">
    <property type="nucleotide sequence ID" value="XM_047903945.1"/>
</dbReference>
<dbReference type="CDD" id="cd00067">
    <property type="entry name" value="GAL4"/>
    <property type="match status" value="1"/>
</dbReference>
<keyword evidence="10" id="KW-1185">Reference proteome</keyword>
<dbReference type="PROSITE" id="PS50048">
    <property type="entry name" value="ZN2_CY6_FUNGAL_2"/>
    <property type="match status" value="1"/>
</dbReference>
<keyword evidence="3" id="KW-0805">Transcription regulation</keyword>
<keyword evidence="6" id="KW-0539">Nucleus</keyword>
<feature type="compositionally biased region" description="Polar residues" evidence="7">
    <location>
        <begin position="90"/>
        <end position="99"/>
    </location>
</feature>
<organism evidence="9 10">
    <name type="scientific">Passalora fulva</name>
    <name type="common">Tomato leaf mold</name>
    <name type="synonym">Cladosporium fulvum</name>
    <dbReference type="NCBI Taxonomy" id="5499"/>
    <lineage>
        <taxon>Eukaryota</taxon>
        <taxon>Fungi</taxon>
        <taxon>Dikarya</taxon>
        <taxon>Ascomycota</taxon>
        <taxon>Pezizomycotina</taxon>
        <taxon>Dothideomycetes</taxon>
        <taxon>Dothideomycetidae</taxon>
        <taxon>Mycosphaerellales</taxon>
        <taxon>Mycosphaerellaceae</taxon>
        <taxon>Fulvia</taxon>
    </lineage>
</organism>
<dbReference type="InterPro" id="IPR036864">
    <property type="entry name" value="Zn2-C6_fun-type_DNA-bd_sf"/>
</dbReference>
<sequence>MTEPITRRKHKGPRPQISCAVCHRRKVKCDKSLPCAQCIKHGCRDECRFDGLPSKQQVEPETRTLQHVTKNSNHNHQTQASVSHFDIADSASSTQQRTPDQAPPPRAEPSQVARSQFATHDWVPEQSSMRGRTHVSWSLQAFDRLMTYAGISLTENAISQFGNGSSNVPTHESGTSETSVAGLPDRMFDYLPPISTACGLIVRYLETFDTVYPILDREAFEDDTSTLLADPAKASKLFVMKSLLVQAMASATYLSGEASAFGTATPRWREMASSCLTSMIEAGQLSMEGLRLLALGVHHAEDAASRTLWWCINELDLNACLAAGMPPCATATTQPEMRSTQPNAIDTVEDIQHILRASLPTRQKIVQALNTGKHLRFDTVLSLTVTFGTKFLSFIHTTYITALHRPFATIKDPAFYLSRATTLRLSKQHLNDLTYALQNPSPTDPFAPLLLLLDDPPFRPQAQHALLHQSHELYRSDNKDSRAVILATLRGFFSVAEQNMKKGRFVDRMLMVPAMVFAHLDATERCGVGSEEYGRYMQGVGNAARGCSGG</sequence>
<evidence type="ECO:0000313" key="9">
    <source>
        <dbReference type="EMBL" id="UJO16744.1"/>
    </source>
</evidence>
<dbReference type="PROSITE" id="PS00463">
    <property type="entry name" value="ZN2_CY6_FUNGAL_1"/>
    <property type="match status" value="1"/>
</dbReference>
<dbReference type="GO" id="GO:0000978">
    <property type="term" value="F:RNA polymerase II cis-regulatory region sequence-specific DNA binding"/>
    <property type="evidence" value="ECO:0007669"/>
    <property type="project" value="TreeGrafter"/>
</dbReference>
<feature type="region of interest" description="Disordered" evidence="7">
    <location>
        <begin position="90"/>
        <end position="117"/>
    </location>
</feature>
<protein>
    <recommendedName>
        <fullName evidence="8">Zn(2)-C6 fungal-type domain-containing protein</fullName>
    </recommendedName>
</protein>
<dbReference type="CDD" id="cd12148">
    <property type="entry name" value="fungal_TF_MHR"/>
    <property type="match status" value="1"/>
</dbReference>
<dbReference type="InterPro" id="IPR001138">
    <property type="entry name" value="Zn2Cys6_DnaBD"/>
</dbReference>
<dbReference type="GO" id="GO:0008270">
    <property type="term" value="F:zinc ion binding"/>
    <property type="evidence" value="ECO:0007669"/>
    <property type="project" value="InterPro"/>
</dbReference>
<evidence type="ECO:0000256" key="2">
    <source>
        <dbReference type="ARBA" id="ARBA00022833"/>
    </source>
</evidence>
<evidence type="ECO:0000256" key="6">
    <source>
        <dbReference type="ARBA" id="ARBA00023242"/>
    </source>
</evidence>
<evidence type="ECO:0000256" key="7">
    <source>
        <dbReference type="SAM" id="MobiDB-lite"/>
    </source>
</evidence>
<evidence type="ECO:0000256" key="5">
    <source>
        <dbReference type="ARBA" id="ARBA00023163"/>
    </source>
</evidence>
<dbReference type="GeneID" id="71984675"/>
<dbReference type="AlphaFoldDB" id="A0A9Q8LG06"/>
<evidence type="ECO:0000256" key="1">
    <source>
        <dbReference type="ARBA" id="ARBA00022723"/>
    </source>
</evidence>
<keyword evidence="1" id="KW-0479">Metal-binding</keyword>
<keyword evidence="4" id="KW-0238">DNA-binding</keyword>
<evidence type="ECO:0000256" key="3">
    <source>
        <dbReference type="ARBA" id="ARBA00023015"/>
    </source>
</evidence>
<dbReference type="SMART" id="SM00066">
    <property type="entry name" value="GAL4"/>
    <property type="match status" value="1"/>
</dbReference>
<gene>
    <name evidence="9" type="ORF">CLAFUR5_04797</name>
</gene>
<accession>A0A9Q8LG06</accession>